<comment type="similarity">
    <text evidence="1">Belongs to the PPR family. PCMP-H subfamily.</text>
</comment>
<dbReference type="AlphaFoldDB" id="A0AAW1HNR0"/>
<dbReference type="InterPro" id="IPR032867">
    <property type="entry name" value="DYW_dom"/>
</dbReference>
<organism evidence="5 6">
    <name type="scientific">Saponaria officinalis</name>
    <name type="common">Common soapwort</name>
    <name type="synonym">Lychnis saponaria</name>
    <dbReference type="NCBI Taxonomy" id="3572"/>
    <lineage>
        <taxon>Eukaryota</taxon>
        <taxon>Viridiplantae</taxon>
        <taxon>Streptophyta</taxon>
        <taxon>Embryophyta</taxon>
        <taxon>Tracheophyta</taxon>
        <taxon>Spermatophyta</taxon>
        <taxon>Magnoliopsida</taxon>
        <taxon>eudicotyledons</taxon>
        <taxon>Gunneridae</taxon>
        <taxon>Pentapetalae</taxon>
        <taxon>Caryophyllales</taxon>
        <taxon>Caryophyllaceae</taxon>
        <taxon>Caryophylleae</taxon>
        <taxon>Saponaria</taxon>
    </lineage>
</organism>
<dbReference type="InterPro" id="IPR011990">
    <property type="entry name" value="TPR-like_helical_dom_sf"/>
</dbReference>
<evidence type="ECO:0000256" key="1">
    <source>
        <dbReference type="ARBA" id="ARBA00006643"/>
    </source>
</evidence>
<feature type="repeat" description="PPR" evidence="3">
    <location>
        <begin position="419"/>
        <end position="453"/>
    </location>
</feature>
<accession>A0AAW1HNR0</accession>
<dbReference type="InterPro" id="IPR046848">
    <property type="entry name" value="E_motif"/>
</dbReference>
<dbReference type="Proteomes" id="UP001443914">
    <property type="component" value="Unassembled WGS sequence"/>
</dbReference>
<dbReference type="InterPro" id="IPR046960">
    <property type="entry name" value="PPR_At4g14850-like_plant"/>
</dbReference>
<comment type="caution">
    <text evidence="5">The sequence shown here is derived from an EMBL/GenBank/DDBJ whole genome shotgun (WGS) entry which is preliminary data.</text>
</comment>
<dbReference type="PROSITE" id="PS51375">
    <property type="entry name" value="PPR"/>
    <property type="match status" value="5"/>
</dbReference>
<dbReference type="PANTHER" id="PTHR47926:SF390">
    <property type="entry name" value="TETRATRICOPEPTIDE REPEAT-LIKE SUPERFAMILY PROTEIN"/>
    <property type="match status" value="1"/>
</dbReference>
<feature type="repeat" description="PPR" evidence="3">
    <location>
        <begin position="72"/>
        <end position="106"/>
    </location>
</feature>
<dbReference type="Pfam" id="PF13041">
    <property type="entry name" value="PPR_2"/>
    <property type="match status" value="3"/>
</dbReference>
<dbReference type="Pfam" id="PF12854">
    <property type="entry name" value="PPR_1"/>
    <property type="match status" value="1"/>
</dbReference>
<dbReference type="EMBL" id="JBDFQZ010000011">
    <property type="protein sequence ID" value="KAK9677459.1"/>
    <property type="molecule type" value="Genomic_DNA"/>
</dbReference>
<feature type="domain" description="DYW" evidence="4">
    <location>
        <begin position="941"/>
        <end position="1032"/>
    </location>
</feature>
<protein>
    <recommendedName>
        <fullName evidence="4">DYW domain-containing protein</fullName>
    </recommendedName>
</protein>
<dbReference type="FunFam" id="1.25.40.10:FF:000381">
    <property type="entry name" value="Pentatricopeptide repeat-containing protein"/>
    <property type="match status" value="1"/>
</dbReference>
<reference evidence="5" key="1">
    <citation type="submission" date="2024-03" db="EMBL/GenBank/DDBJ databases">
        <title>WGS assembly of Saponaria officinalis var. Norfolk2.</title>
        <authorList>
            <person name="Jenkins J."/>
            <person name="Shu S."/>
            <person name="Grimwood J."/>
            <person name="Barry K."/>
            <person name="Goodstein D."/>
            <person name="Schmutz J."/>
            <person name="Leebens-Mack J."/>
            <person name="Osbourn A."/>
        </authorList>
    </citation>
    <scope>NUCLEOTIDE SEQUENCE [LARGE SCALE GENOMIC DNA]</scope>
    <source>
        <strain evidence="5">JIC</strain>
    </source>
</reference>
<evidence type="ECO:0000256" key="2">
    <source>
        <dbReference type="ARBA" id="ARBA00022737"/>
    </source>
</evidence>
<proteinExistence type="inferred from homology"/>
<dbReference type="Pfam" id="PF14432">
    <property type="entry name" value="DYW_deaminase"/>
    <property type="match status" value="1"/>
</dbReference>
<dbReference type="FunFam" id="1.25.40.10:FF:000196">
    <property type="entry name" value="Pentatricopeptide repeat-containing protein At4g14850"/>
    <property type="match status" value="2"/>
</dbReference>
<keyword evidence="6" id="KW-1185">Reference proteome</keyword>
<feature type="repeat" description="PPR" evidence="3">
    <location>
        <begin position="724"/>
        <end position="758"/>
    </location>
</feature>
<feature type="repeat" description="PPR" evidence="3">
    <location>
        <begin position="623"/>
        <end position="657"/>
    </location>
</feature>
<dbReference type="NCBIfam" id="TIGR00756">
    <property type="entry name" value="PPR"/>
    <property type="match status" value="8"/>
</dbReference>
<evidence type="ECO:0000259" key="4">
    <source>
        <dbReference type="Pfam" id="PF14432"/>
    </source>
</evidence>
<dbReference type="InterPro" id="IPR002885">
    <property type="entry name" value="PPR_rpt"/>
</dbReference>
<dbReference type="PANTHER" id="PTHR47926">
    <property type="entry name" value="PENTATRICOPEPTIDE REPEAT-CONTAINING PROTEIN"/>
    <property type="match status" value="1"/>
</dbReference>
<evidence type="ECO:0000313" key="6">
    <source>
        <dbReference type="Proteomes" id="UP001443914"/>
    </source>
</evidence>
<dbReference type="GO" id="GO:0008270">
    <property type="term" value="F:zinc ion binding"/>
    <property type="evidence" value="ECO:0007669"/>
    <property type="project" value="InterPro"/>
</dbReference>
<dbReference type="FunFam" id="1.25.40.10:FF:000366">
    <property type="entry name" value="Pentatricopeptide (PPR) repeat-containing protein"/>
    <property type="match status" value="1"/>
</dbReference>
<dbReference type="Pfam" id="PF20430">
    <property type="entry name" value="Eplus_motif"/>
    <property type="match status" value="1"/>
</dbReference>
<dbReference type="Pfam" id="PF01535">
    <property type="entry name" value="PPR"/>
    <property type="match status" value="7"/>
</dbReference>
<dbReference type="GO" id="GO:0003723">
    <property type="term" value="F:RNA binding"/>
    <property type="evidence" value="ECO:0007669"/>
    <property type="project" value="InterPro"/>
</dbReference>
<evidence type="ECO:0000256" key="3">
    <source>
        <dbReference type="PROSITE-ProRule" id="PRU00708"/>
    </source>
</evidence>
<feature type="repeat" description="PPR" evidence="3">
    <location>
        <begin position="208"/>
        <end position="242"/>
    </location>
</feature>
<dbReference type="Pfam" id="PF20431">
    <property type="entry name" value="E_motif"/>
    <property type="match status" value="1"/>
</dbReference>
<gene>
    <name evidence="5" type="ORF">RND81_11G144300</name>
</gene>
<name>A0AAW1HNR0_SAPOF</name>
<dbReference type="FunFam" id="1.25.40.10:FF:000031">
    <property type="entry name" value="Pentatricopeptide repeat-containing protein mitochondrial"/>
    <property type="match status" value="1"/>
</dbReference>
<dbReference type="Gene3D" id="1.25.40.10">
    <property type="entry name" value="Tetratricopeptide repeat domain"/>
    <property type="match status" value="7"/>
</dbReference>
<sequence>MYFRSLQSISAFLRFRKFSTLANISHHPFINHVSVFDTKVRDFLVYRFRDSSSYYEANQLQLMIYKHGFDANLFLVNTLINVYCRVGDLACARQVFDEMSERNLVSWACLISGYTQNNMCVEACVGFKDMVCAGFVPNHYAFCSVLRACQGLGPDYLRYGLQIHGLISKTVFTFDDLVSNMLIMMYGSCCLESLDFARRVFDELDVRNLASWNTIISVHSKRRDTANVFRLFSQMQHEGISFDLQPNVYTLGSLITAASSVLNSGSCLEQLLCRVQKSGFSDDLYVGSALVSGFSKCGLIASSRKIFEKMSVKNAVTLNGLMAGLVNQNKGEEAVDVFKEMNHFVDVNADTYVVLLSAFADFDEPEDGRRKGMELHAYAIRRGLVDSKVAFGNALINMYGKCGDVSHACAVFEYMQERDLISWNSLISVLGQNELYEEAVMKFFHMRSVGLNPANFTLISCLSSCASLVWIDEGTQTHSVTLKFGLDSDVSVSNTLLSFYAATERLKDCKKLFLLMPDHDQVSWNSMVAALAASETSASDAVTYFLQMMRLGLNLNGVTFVSILSATSSLSIPELVPQLHALVFKYCSANNTKVENALVTCYGKHGCIEECESIFSRMSERSDEVSWNAIISSYVHNERLSDAMDLVWSMMQTGRRLDHFIFATVLSACASVATLERGMEVHACEIRAGLESNVVVGSAIVDMYAKCGRIDYASRFFELMPVKNVYSWNSMISGYARHGDADNALEIFDQMTKNGQQPNHVTFVGVLSACSHAGMVEKGFEHFESMNNDYGLSPQIEHFSCMVDLLGRSGKLDKVEEFINKMPVKPNAVIWRTVLGSCCLTKGRNSDLGKRAAEMLVQLEPQNAVNYVLLSNMYASGAKWENMAQARSAMRISAAKKEAGRSWVTMKDGVHVFVAGDMSHPENEAIYLKLKELQKKMRDAGYVPQESSALYDVEAESKEELLSYHSEKLAVAFVLTRKSASTIRIMKNLRVCADCHLAFRYISKIVGRNIVLRDSNRFHHFSDGVCSCGDYW</sequence>
<evidence type="ECO:0000313" key="5">
    <source>
        <dbReference type="EMBL" id="KAK9677459.1"/>
    </source>
</evidence>
<keyword evidence="2" id="KW-0677">Repeat</keyword>
<dbReference type="GO" id="GO:0009451">
    <property type="term" value="P:RNA modification"/>
    <property type="evidence" value="ECO:0007669"/>
    <property type="project" value="InterPro"/>
</dbReference>
<dbReference type="InterPro" id="IPR046849">
    <property type="entry name" value="E2_motif"/>
</dbReference>